<keyword evidence="5" id="KW-0998">Cell outer membrane</keyword>
<protein>
    <submittedName>
        <fullName evidence="7">TolC family protein</fullName>
    </submittedName>
</protein>
<dbReference type="InterPro" id="IPR051906">
    <property type="entry name" value="TolC-like"/>
</dbReference>
<keyword evidence="2" id="KW-1134">Transmembrane beta strand</keyword>
<evidence type="ECO:0000313" key="7">
    <source>
        <dbReference type="EMBL" id="HGF33169.1"/>
    </source>
</evidence>
<reference evidence="7" key="1">
    <citation type="journal article" date="2020" name="mSystems">
        <title>Genome- and Community-Level Interaction Insights into Carbon Utilization and Element Cycling Functions of Hydrothermarchaeota in Hydrothermal Sediment.</title>
        <authorList>
            <person name="Zhou Z."/>
            <person name="Liu Y."/>
            <person name="Xu W."/>
            <person name="Pan J."/>
            <person name="Luo Z.H."/>
            <person name="Li M."/>
        </authorList>
    </citation>
    <scope>NUCLEOTIDE SEQUENCE [LARGE SCALE GENOMIC DNA]</scope>
    <source>
        <strain evidence="7">SpSt-897</strain>
    </source>
</reference>
<proteinExistence type="predicted"/>
<dbReference type="PANTHER" id="PTHR30026">
    <property type="entry name" value="OUTER MEMBRANE PROTEIN TOLC"/>
    <property type="match status" value="1"/>
</dbReference>
<comment type="caution">
    <text evidence="7">The sequence shown here is derived from an EMBL/GenBank/DDBJ whole genome shotgun (WGS) entry which is preliminary data.</text>
</comment>
<accession>A0A7C3YZQ3</accession>
<dbReference type="PANTHER" id="PTHR30026:SF20">
    <property type="entry name" value="OUTER MEMBRANE PROTEIN TOLC"/>
    <property type="match status" value="1"/>
</dbReference>
<evidence type="ECO:0000256" key="2">
    <source>
        <dbReference type="ARBA" id="ARBA00022452"/>
    </source>
</evidence>
<gene>
    <name evidence="7" type="ORF">ENW96_02125</name>
</gene>
<dbReference type="GO" id="GO:0015288">
    <property type="term" value="F:porin activity"/>
    <property type="evidence" value="ECO:0007669"/>
    <property type="project" value="TreeGrafter"/>
</dbReference>
<keyword evidence="6" id="KW-0175">Coiled coil</keyword>
<evidence type="ECO:0000256" key="1">
    <source>
        <dbReference type="ARBA" id="ARBA00004442"/>
    </source>
</evidence>
<evidence type="ECO:0000256" key="6">
    <source>
        <dbReference type="SAM" id="Coils"/>
    </source>
</evidence>
<organism evidence="7">
    <name type="scientific">Desulfobacca acetoxidans</name>
    <dbReference type="NCBI Taxonomy" id="60893"/>
    <lineage>
        <taxon>Bacteria</taxon>
        <taxon>Pseudomonadati</taxon>
        <taxon>Thermodesulfobacteriota</taxon>
        <taxon>Desulfobaccia</taxon>
        <taxon>Desulfobaccales</taxon>
        <taxon>Desulfobaccaceae</taxon>
        <taxon>Desulfobacca</taxon>
    </lineage>
</organism>
<keyword evidence="3" id="KW-0812">Transmembrane</keyword>
<dbReference type="AlphaFoldDB" id="A0A7C3YZQ3"/>
<sequence length="475" mass="53236">MRGAWPKESLLNMVNLTAGPKKARPDFVGTNLYGPLLWAGVLLSLILCWSIPTSAGENGLKTTPPEFFQTPADFDSCVKLALRQSPFFTKSALEIEVRRLDEKDSKADYFPSFRGTARYYLTQPNDPNVTDPLNYSFAITTGDYNPLFAHLSLKAKRVVTQIATLAHLKAISLGLDRLAKAFLELNSLENLSKLREQALAFAKENLRFAREQQKLGEITPVEVQIASQEVEVAAAELNGLAASKERVQDAIREFLGLKPGEPLRLDVSKARSQVLGDFQPQKANLQEAQERSFDVRIKKLAQELQSWNVALSKMKFIPSLNVALQSPDPLSLTNVRGTFFSVGLTFPIFEGFKRVRDIQRQKTVLQQFASEETVKADELNQLWREAEEKLDRAAATLRLTQAQVELARLKESQAETLYRTAQKDFGVLMAARQNRIKAQTEAAKAARDYDQAALALRSLSGNLVYHYVNEAQFQK</sequence>
<evidence type="ECO:0000256" key="3">
    <source>
        <dbReference type="ARBA" id="ARBA00022692"/>
    </source>
</evidence>
<dbReference type="GO" id="GO:0015562">
    <property type="term" value="F:efflux transmembrane transporter activity"/>
    <property type="evidence" value="ECO:0007669"/>
    <property type="project" value="InterPro"/>
</dbReference>
<name>A0A7C3YZQ3_9BACT</name>
<evidence type="ECO:0000256" key="4">
    <source>
        <dbReference type="ARBA" id="ARBA00023136"/>
    </source>
</evidence>
<dbReference type="Gene3D" id="1.20.1600.10">
    <property type="entry name" value="Outer membrane efflux proteins (OEP)"/>
    <property type="match status" value="1"/>
</dbReference>
<dbReference type="GO" id="GO:1990281">
    <property type="term" value="C:efflux pump complex"/>
    <property type="evidence" value="ECO:0007669"/>
    <property type="project" value="TreeGrafter"/>
</dbReference>
<dbReference type="GO" id="GO:0009279">
    <property type="term" value="C:cell outer membrane"/>
    <property type="evidence" value="ECO:0007669"/>
    <property type="project" value="UniProtKB-SubCell"/>
</dbReference>
<keyword evidence="4" id="KW-0472">Membrane</keyword>
<comment type="subcellular location">
    <subcellularLocation>
        <location evidence="1">Cell outer membrane</location>
    </subcellularLocation>
</comment>
<feature type="coiled-coil region" evidence="6">
    <location>
        <begin position="376"/>
        <end position="412"/>
    </location>
</feature>
<dbReference type="SUPFAM" id="SSF56954">
    <property type="entry name" value="Outer membrane efflux proteins (OEP)"/>
    <property type="match status" value="1"/>
</dbReference>
<dbReference type="EMBL" id="DTMF01000055">
    <property type="protein sequence ID" value="HGF33169.1"/>
    <property type="molecule type" value="Genomic_DNA"/>
</dbReference>
<evidence type="ECO:0000256" key="5">
    <source>
        <dbReference type="ARBA" id="ARBA00023237"/>
    </source>
</evidence>